<dbReference type="Pfam" id="PF00583">
    <property type="entry name" value="Acetyltransf_1"/>
    <property type="match status" value="1"/>
</dbReference>
<dbReference type="Gene3D" id="3.40.630.30">
    <property type="match status" value="1"/>
</dbReference>
<accession>A0ABM8DNQ7</accession>
<dbReference type="InterPro" id="IPR016181">
    <property type="entry name" value="Acyl_CoA_acyltransferase"/>
</dbReference>
<dbReference type="InterPro" id="IPR000182">
    <property type="entry name" value="GNAT_dom"/>
</dbReference>
<gene>
    <name evidence="3" type="ORF">GETHOR_06550</name>
</gene>
<evidence type="ECO:0000313" key="3">
    <source>
        <dbReference type="EMBL" id="BDU68554.1"/>
    </source>
</evidence>
<dbReference type="PANTHER" id="PTHR13947">
    <property type="entry name" value="GNAT FAMILY N-ACETYLTRANSFERASE"/>
    <property type="match status" value="1"/>
</dbReference>
<dbReference type="PROSITE" id="PS51186">
    <property type="entry name" value="GNAT"/>
    <property type="match status" value="1"/>
</dbReference>
<dbReference type="InterPro" id="IPR050769">
    <property type="entry name" value="NAT_camello-type"/>
</dbReference>
<evidence type="ECO:0000259" key="2">
    <source>
        <dbReference type="PROSITE" id="PS51186"/>
    </source>
</evidence>
<evidence type="ECO:0000313" key="4">
    <source>
        <dbReference type="Proteomes" id="UP001242010"/>
    </source>
</evidence>
<keyword evidence="1" id="KW-0808">Transferase</keyword>
<dbReference type="CDD" id="cd04301">
    <property type="entry name" value="NAT_SF"/>
    <property type="match status" value="1"/>
</dbReference>
<name>A0ABM8DNQ7_9BACT</name>
<proteinExistence type="predicted"/>
<keyword evidence="4" id="KW-1185">Reference proteome</keyword>
<dbReference type="SUPFAM" id="SSF55729">
    <property type="entry name" value="Acyl-CoA N-acyltransferases (Nat)"/>
    <property type="match status" value="1"/>
</dbReference>
<feature type="domain" description="N-acetyltransferase" evidence="2">
    <location>
        <begin position="6"/>
        <end position="163"/>
    </location>
</feature>
<dbReference type="PANTHER" id="PTHR13947:SF37">
    <property type="entry name" value="LD18367P"/>
    <property type="match status" value="1"/>
</dbReference>
<sequence length="168" mass="18446">MAFVIQPFRTGQEEQVLNLILPIQQMEFGVPITAGDQPDLSRIPEVYQAGRGGFWVGLEGDRVLGTLGLIDFGQTPGGGGALRKMFLHRDARGSGLAQALLDTLLAHARNQGLPGLWLGTLPHMRAAHRFYERNGFRPVGPEALPPEFPRMVVDTVFYALELSRDAAR</sequence>
<dbReference type="Proteomes" id="UP001242010">
    <property type="component" value="Chromosome"/>
</dbReference>
<evidence type="ECO:0000256" key="1">
    <source>
        <dbReference type="ARBA" id="ARBA00022679"/>
    </source>
</evidence>
<dbReference type="RefSeq" id="WP_286355190.1">
    <property type="nucleotide sequence ID" value="NZ_AP027079.1"/>
</dbReference>
<dbReference type="EMBL" id="AP027079">
    <property type="protein sequence ID" value="BDU68554.1"/>
    <property type="molecule type" value="Genomic_DNA"/>
</dbReference>
<reference evidence="4" key="1">
    <citation type="journal article" date="2023" name="Int. J. Syst. Evol. Microbiol.">
        <title>Mesoterricola silvestris gen. nov., sp. nov., Mesoterricola sediminis sp. nov., Geothrix oryzae sp. nov., Geothrix edaphica sp. nov., Geothrix rubra sp. nov., and Geothrix limicola sp. nov., six novel members of Acidobacteriota isolated from soils.</title>
        <authorList>
            <person name="Itoh H."/>
            <person name="Sugisawa Y."/>
            <person name="Mise K."/>
            <person name="Xu Z."/>
            <person name="Kuniyasu M."/>
            <person name="Ushijima N."/>
            <person name="Kawano K."/>
            <person name="Kobayashi E."/>
            <person name="Shiratori Y."/>
            <person name="Masuda Y."/>
            <person name="Senoo K."/>
        </authorList>
    </citation>
    <scope>NUCLEOTIDE SEQUENCE [LARGE SCALE GENOMIC DNA]</scope>
    <source>
        <strain evidence="4">Red222</strain>
    </source>
</reference>
<protein>
    <submittedName>
        <fullName evidence="3">N-acetyltransferase</fullName>
    </submittedName>
</protein>
<organism evidence="3 4">
    <name type="scientific">Geothrix oryzae</name>
    <dbReference type="NCBI Taxonomy" id="2927975"/>
    <lineage>
        <taxon>Bacteria</taxon>
        <taxon>Pseudomonadati</taxon>
        <taxon>Acidobacteriota</taxon>
        <taxon>Holophagae</taxon>
        <taxon>Holophagales</taxon>
        <taxon>Holophagaceae</taxon>
        <taxon>Geothrix</taxon>
    </lineage>
</organism>